<dbReference type="InterPro" id="IPR005835">
    <property type="entry name" value="NTP_transferase_dom"/>
</dbReference>
<keyword evidence="2" id="KW-0548">Nucleotidyltransferase</keyword>
<dbReference type="SUPFAM" id="SSF53448">
    <property type="entry name" value="Nucleotide-diphospho-sugar transferases"/>
    <property type="match status" value="1"/>
</dbReference>
<keyword evidence="2" id="KW-0808">Transferase</keyword>
<proteinExistence type="predicted"/>
<dbReference type="Proteomes" id="UP000621540">
    <property type="component" value="Unassembled WGS sequence"/>
</dbReference>
<dbReference type="InterPro" id="IPR013446">
    <property type="entry name" value="G1P_cyt_trans-like"/>
</dbReference>
<evidence type="ECO:0000313" key="2">
    <source>
        <dbReference type="EMBL" id="MBC5752795.1"/>
    </source>
</evidence>
<dbReference type="Pfam" id="PF00483">
    <property type="entry name" value="NTP_transferase"/>
    <property type="match status" value="1"/>
</dbReference>
<dbReference type="RefSeq" id="WP_186981494.1">
    <property type="nucleotide sequence ID" value="NZ_JACOQH010000001.1"/>
</dbReference>
<dbReference type="EC" id="2.7.7.33" evidence="2"/>
<organism evidence="2 3">
    <name type="scientific">Roseburia yibonii</name>
    <dbReference type="NCBI Taxonomy" id="2763063"/>
    <lineage>
        <taxon>Bacteria</taxon>
        <taxon>Bacillati</taxon>
        <taxon>Bacillota</taxon>
        <taxon>Clostridia</taxon>
        <taxon>Lachnospirales</taxon>
        <taxon>Lachnospiraceae</taxon>
        <taxon>Roseburia</taxon>
    </lineage>
</organism>
<dbReference type="InterPro" id="IPR046981">
    <property type="entry name" value="G1P_cyt_trans"/>
</dbReference>
<comment type="caution">
    <text evidence="2">The sequence shown here is derived from an EMBL/GenBank/DDBJ whole genome shotgun (WGS) entry which is preliminary data.</text>
</comment>
<evidence type="ECO:0000259" key="1">
    <source>
        <dbReference type="Pfam" id="PF00483"/>
    </source>
</evidence>
<dbReference type="EMBL" id="JACOQH010000001">
    <property type="protein sequence ID" value="MBC5752795.1"/>
    <property type="molecule type" value="Genomic_DNA"/>
</dbReference>
<keyword evidence="3" id="KW-1185">Reference proteome</keyword>
<reference evidence="2 3" key="1">
    <citation type="submission" date="2020-08" db="EMBL/GenBank/DDBJ databases">
        <title>Genome public.</title>
        <authorList>
            <person name="Liu C."/>
            <person name="Sun Q."/>
        </authorList>
    </citation>
    <scope>NUCLEOTIDE SEQUENCE [LARGE SCALE GENOMIC DNA]</scope>
    <source>
        <strain evidence="2 3">BX0805</strain>
    </source>
</reference>
<name>A0ABR7I7A6_9FIRM</name>
<dbReference type="GO" id="GO:0047343">
    <property type="term" value="F:glucose-1-phosphate cytidylyltransferase activity"/>
    <property type="evidence" value="ECO:0007669"/>
    <property type="project" value="UniProtKB-EC"/>
</dbReference>
<dbReference type="CDD" id="cd02524">
    <property type="entry name" value="G1P_cytidylyltransferase"/>
    <property type="match status" value="1"/>
</dbReference>
<dbReference type="Gene3D" id="3.90.550.10">
    <property type="entry name" value="Spore Coat Polysaccharide Biosynthesis Protein SpsA, Chain A"/>
    <property type="match status" value="1"/>
</dbReference>
<protein>
    <submittedName>
        <fullName evidence="2">Glucose-1-phosphate cytidylyltransferase</fullName>
        <ecNumber evidence="2">2.7.7.33</ecNumber>
    </submittedName>
</protein>
<dbReference type="PANTHER" id="PTHR47183:SF1">
    <property type="entry name" value="GLUCOSE-1-PHOSPHATE CYTIDYLYLTRANSFERASE"/>
    <property type="match status" value="1"/>
</dbReference>
<gene>
    <name evidence="2" type="primary">rfbF</name>
    <name evidence="2" type="ORF">H8Z76_01930</name>
</gene>
<accession>A0ABR7I7A6</accession>
<sequence length="259" mass="29815">MKVVILAGGFGTRISEESYLKPKPMVEIGGKPILWHIMKYYSSFGFHEFVICCGYKQHVIKEWFADYYLHNSDITFDFSQDNKMTVHNNVAEPWKVTLIDTGLNTMTGGRIKRIRDYVNNEPFMLTYGDGVSDVDLNALLKFHQSHGKIATMTAVNIGQQFGVIEINKEGTIEKFREKNEGDGNVINAGYMVLNPEIFDYIDGDDTVFEKAPLERLAAEGQLKAYMHPGFWKCMDTKRDKDMLEKMIQEKQAPWMVWEK</sequence>
<feature type="domain" description="Nucleotidyl transferase" evidence="1">
    <location>
        <begin position="2"/>
        <end position="231"/>
    </location>
</feature>
<dbReference type="NCBIfam" id="TIGR02623">
    <property type="entry name" value="G1P_cyt_trans"/>
    <property type="match status" value="1"/>
</dbReference>
<evidence type="ECO:0000313" key="3">
    <source>
        <dbReference type="Proteomes" id="UP000621540"/>
    </source>
</evidence>
<dbReference type="PANTHER" id="PTHR47183">
    <property type="entry name" value="GLUCOSE-1-PHOSPHATE CYTIDYLYLTRANSFERASE-RELATED"/>
    <property type="match status" value="1"/>
</dbReference>
<dbReference type="InterPro" id="IPR029044">
    <property type="entry name" value="Nucleotide-diphossugar_trans"/>
</dbReference>